<protein>
    <submittedName>
        <fullName evidence="1">Uncharacterized protein</fullName>
    </submittedName>
</protein>
<accession>A0A157Z445</accession>
<proteinExistence type="predicted"/>
<name>A0A157Z445_9BURK</name>
<organism evidence="1 2">
    <name type="scientific">Caballeronia catudaia</name>
    <dbReference type="NCBI Taxonomy" id="1777136"/>
    <lineage>
        <taxon>Bacteria</taxon>
        <taxon>Pseudomonadati</taxon>
        <taxon>Pseudomonadota</taxon>
        <taxon>Betaproteobacteria</taxon>
        <taxon>Burkholderiales</taxon>
        <taxon>Burkholderiaceae</taxon>
        <taxon>Caballeronia</taxon>
    </lineage>
</organism>
<gene>
    <name evidence="1" type="ORF">AWB75_00187</name>
</gene>
<dbReference type="AlphaFoldDB" id="A0A157Z445"/>
<dbReference type="EMBL" id="FCOF02000001">
    <property type="protein sequence ID" value="SAK40315.1"/>
    <property type="molecule type" value="Genomic_DNA"/>
</dbReference>
<keyword evidence="2" id="KW-1185">Reference proteome</keyword>
<evidence type="ECO:0000313" key="2">
    <source>
        <dbReference type="Proteomes" id="UP000054870"/>
    </source>
</evidence>
<dbReference type="Proteomes" id="UP000054870">
    <property type="component" value="Unassembled WGS sequence"/>
</dbReference>
<sequence length="84" mass="9774">MVFWLVEGNFWLKFFLSSAMAVGVNLSIETTALRREVQGLREMFAISDRQVIHLSQHVERFSEKESDWDEVGELRSRIEDLEGA</sequence>
<comment type="caution">
    <text evidence="1">The sequence shown here is derived from an EMBL/GenBank/DDBJ whole genome shotgun (WGS) entry which is preliminary data.</text>
</comment>
<reference evidence="1" key="1">
    <citation type="submission" date="2016-01" db="EMBL/GenBank/DDBJ databases">
        <authorList>
            <person name="Peeters C."/>
        </authorList>
    </citation>
    <scope>NUCLEOTIDE SEQUENCE [LARGE SCALE GENOMIC DNA]</scope>
    <source>
        <strain evidence="1">LMG 29318</strain>
    </source>
</reference>
<evidence type="ECO:0000313" key="1">
    <source>
        <dbReference type="EMBL" id="SAK40315.1"/>
    </source>
</evidence>